<accession>A0ABP7JBN9</accession>
<name>A0ABP7JBN9_9ACTN</name>
<evidence type="ECO:0000313" key="3">
    <source>
        <dbReference type="Proteomes" id="UP001501009"/>
    </source>
</evidence>
<keyword evidence="3" id="KW-1185">Reference proteome</keyword>
<dbReference type="RefSeq" id="WP_275781611.1">
    <property type="nucleotide sequence ID" value="NZ_BAABDE010000037.1"/>
</dbReference>
<dbReference type="EMBL" id="BAABDE010000037">
    <property type="protein sequence ID" value="GAA3839084.1"/>
    <property type="molecule type" value="Genomic_DNA"/>
</dbReference>
<organism evidence="2 3">
    <name type="scientific">Streptomyces coacervatus</name>
    <dbReference type="NCBI Taxonomy" id="647381"/>
    <lineage>
        <taxon>Bacteria</taxon>
        <taxon>Bacillati</taxon>
        <taxon>Actinomycetota</taxon>
        <taxon>Actinomycetes</taxon>
        <taxon>Kitasatosporales</taxon>
        <taxon>Streptomycetaceae</taxon>
        <taxon>Streptomyces</taxon>
    </lineage>
</organism>
<evidence type="ECO:0000313" key="2">
    <source>
        <dbReference type="EMBL" id="GAA3839084.1"/>
    </source>
</evidence>
<gene>
    <name evidence="2" type="ORF">GCM10022403_084270</name>
</gene>
<feature type="region of interest" description="Disordered" evidence="1">
    <location>
        <begin position="57"/>
        <end position="84"/>
    </location>
</feature>
<dbReference type="Proteomes" id="UP001501009">
    <property type="component" value="Unassembled WGS sequence"/>
</dbReference>
<evidence type="ECO:0000256" key="1">
    <source>
        <dbReference type="SAM" id="MobiDB-lite"/>
    </source>
</evidence>
<comment type="caution">
    <text evidence="2">The sequence shown here is derived from an EMBL/GenBank/DDBJ whole genome shotgun (WGS) entry which is preliminary data.</text>
</comment>
<proteinExistence type="predicted"/>
<protein>
    <submittedName>
        <fullName evidence="2">Uncharacterized protein</fullName>
    </submittedName>
</protein>
<reference evidence="3" key="1">
    <citation type="journal article" date="2019" name="Int. J. Syst. Evol. Microbiol.">
        <title>The Global Catalogue of Microorganisms (GCM) 10K type strain sequencing project: providing services to taxonomists for standard genome sequencing and annotation.</title>
        <authorList>
            <consortium name="The Broad Institute Genomics Platform"/>
            <consortium name="The Broad Institute Genome Sequencing Center for Infectious Disease"/>
            <person name="Wu L."/>
            <person name="Ma J."/>
        </authorList>
    </citation>
    <scope>NUCLEOTIDE SEQUENCE [LARGE SCALE GENOMIC DNA]</scope>
    <source>
        <strain evidence="3">JCM 17138</strain>
    </source>
</reference>
<sequence length="84" mass="8945">MNFVRTYKADSLNIARSDDRRILKAHPFRLSVTWSDGYFAAAALPALTEAGFAQTPTEAVNQASGPELAGGPGQPVAVIERPTS</sequence>